<keyword evidence="4" id="KW-1003">Cell membrane</keyword>
<feature type="domain" description="ABC transporter" evidence="7">
    <location>
        <begin position="105"/>
        <end position="336"/>
    </location>
</feature>
<evidence type="ECO:0000256" key="1">
    <source>
        <dbReference type="ARBA" id="ARBA00005417"/>
    </source>
</evidence>
<keyword evidence="3" id="KW-0536">Nodulation</keyword>
<dbReference type="PANTHER" id="PTHR42711:SF5">
    <property type="entry name" value="ABC TRANSPORTER ATP-BINDING PROTEIN NATA"/>
    <property type="match status" value="1"/>
</dbReference>
<dbReference type="Pfam" id="PF00005">
    <property type="entry name" value="ABC_tran"/>
    <property type="match status" value="1"/>
</dbReference>
<sequence>MEHATVAPPWAQAAEHAIAAGQWHGAWCALLDAALPAALAAQQAVLARLDAWDALPAQAAAAQRASLLRATLTALDAAHAASAAHGAHAPAPNAANVPAGQAWRVQGTQLVKRYRSGSFTLGPVDVDVAPGRILGLVGENGNGKTTLLRLLAADLAPDAGQLDWGTPAHDPYALRARLAYIPQRPHPWGGRLMDHLQFAARSHGVAGEANRCLVELVIARLSLRAFRGHAWKQLSSGYKMRFELARALLTQPRVLLLDEPLANLDINAQQTLLTDLQSLARSPWRPMALVLSSQQLYEVEKVADAVLFLDRGQPRSVQERFAQMGGCAVEFETTWPVATLAAWLGQLPAHTHQVNGQTHIVSFHGATSAACFLRAAVDAEMPLGYFRDITSSTRRLFVKD</sequence>
<keyword evidence="2" id="KW-0813">Transport</keyword>
<evidence type="ECO:0000313" key="8">
    <source>
        <dbReference type="EMBL" id="SFU30492.1"/>
    </source>
</evidence>
<protein>
    <submittedName>
        <fullName evidence="8">ABC-2 type transport system ATP-binding protein</fullName>
    </submittedName>
</protein>
<dbReference type="PROSITE" id="PS50893">
    <property type="entry name" value="ABC_TRANSPORTER_2"/>
    <property type="match status" value="1"/>
</dbReference>
<evidence type="ECO:0000256" key="3">
    <source>
        <dbReference type="ARBA" id="ARBA00022458"/>
    </source>
</evidence>
<proteinExistence type="inferred from homology"/>
<keyword evidence="6 8" id="KW-0067">ATP-binding</keyword>
<keyword evidence="5" id="KW-0547">Nucleotide-binding</keyword>
<dbReference type="InterPro" id="IPR003439">
    <property type="entry name" value="ABC_transporter-like_ATP-bd"/>
</dbReference>
<dbReference type="InterPro" id="IPR050763">
    <property type="entry name" value="ABC_transporter_ATP-binding"/>
</dbReference>
<dbReference type="Gene3D" id="3.40.50.300">
    <property type="entry name" value="P-loop containing nucleotide triphosphate hydrolases"/>
    <property type="match status" value="1"/>
</dbReference>
<evidence type="ECO:0000256" key="2">
    <source>
        <dbReference type="ARBA" id="ARBA00022448"/>
    </source>
</evidence>
<dbReference type="RefSeq" id="WP_054255494.1">
    <property type="nucleotide sequence ID" value="NZ_CYIG01000007.1"/>
</dbReference>
<dbReference type="EMBL" id="FPBX01000001">
    <property type="protein sequence ID" value="SFU30492.1"/>
    <property type="molecule type" value="Genomic_DNA"/>
</dbReference>
<dbReference type="Proteomes" id="UP000183656">
    <property type="component" value="Unassembled WGS sequence"/>
</dbReference>
<evidence type="ECO:0000313" key="9">
    <source>
        <dbReference type="Proteomes" id="UP000183656"/>
    </source>
</evidence>
<dbReference type="AlphaFoldDB" id="A0A1I7F2T8"/>
<dbReference type="SUPFAM" id="SSF52540">
    <property type="entry name" value="P-loop containing nucleoside triphosphate hydrolases"/>
    <property type="match status" value="1"/>
</dbReference>
<dbReference type="STRING" id="343013.SAMN04489707_1001134"/>
<evidence type="ECO:0000256" key="6">
    <source>
        <dbReference type="ARBA" id="ARBA00022840"/>
    </source>
</evidence>
<keyword evidence="4" id="KW-0472">Membrane</keyword>
<dbReference type="GO" id="GO:0016887">
    <property type="term" value="F:ATP hydrolysis activity"/>
    <property type="evidence" value="ECO:0007669"/>
    <property type="project" value="InterPro"/>
</dbReference>
<dbReference type="PANTHER" id="PTHR42711">
    <property type="entry name" value="ABC TRANSPORTER ATP-BINDING PROTEIN"/>
    <property type="match status" value="1"/>
</dbReference>
<dbReference type="SMART" id="SM00382">
    <property type="entry name" value="AAA"/>
    <property type="match status" value="1"/>
</dbReference>
<organism evidence="8 9">
    <name type="scientific">Paenacidovorax caeni</name>
    <dbReference type="NCBI Taxonomy" id="343013"/>
    <lineage>
        <taxon>Bacteria</taxon>
        <taxon>Pseudomonadati</taxon>
        <taxon>Pseudomonadota</taxon>
        <taxon>Betaproteobacteria</taxon>
        <taxon>Burkholderiales</taxon>
        <taxon>Comamonadaceae</taxon>
        <taxon>Paenacidovorax</taxon>
    </lineage>
</organism>
<evidence type="ECO:0000256" key="5">
    <source>
        <dbReference type="ARBA" id="ARBA00022741"/>
    </source>
</evidence>
<comment type="similarity">
    <text evidence="1">Belongs to the ABC transporter superfamily.</text>
</comment>
<dbReference type="OrthoDB" id="9804819at2"/>
<gene>
    <name evidence="8" type="ORF">SAMN04489707_1001134</name>
</gene>
<evidence type="ECO:0000259" key="7">
    <source>
        <dbReference type="PROSITE" id="PS50893"/>
    </source>
</evidence>
<dbReference type="InterPro" id="IPR027417">
    <property type="entry name" value="P-loop_NTPase"/>
</dbReference>
<dbReference type="InterPro" id="IPR003593">
    <property type="entry name" value="AAA+_ATPase"/>
</dbReference>
<reference evidence="8 9" key="1">
    <citation type="submission" date="2016-10" db="EMBL/GenBank/DDBJ databases">
        <authorList>
            <person name="de Groot N.N."/>
        </authorList>
    </citation>
    <scope>NUCLEOTIDE SEQUENCE [LARGE SCALE GENOMIC DNA]</scope>
    <source>
        <strain evidence="8 9">R-24608</strain>
    </source>
</reference>
<evidence type="ECO:0000256" key="4">
    <source>
        <dbReference type="ARBA" id="ARBA00022475"/>
    </source>
</evidence>
<dbReference type="GO" id="GO:0005524">
    <property type="term" value="F:ATP binding"/>
    <property type="evidence" value="ECO:0007669"/>
    <property type="project" value="UniProtKB-KW"/>
</dbReference>
<name>A0A1I7F2T8_9BURK</name>
<keyword evidence="9" id="KW-1185">Reference proteome</keyword>
<accession>A0A1I7F2T8</accession>